<gene>
    <name evidence="1" type="ORF">Tpal_2771</name>
</gene>
<dbReference type="EMBL" id="FJNE01000013">
    <property type="protein sequence ID" value="CZR02639.1"/>
    <property type="molecule type" value="Genomic_DNA"/>
</dbReference>
<dbReference type="RefSeq" id="WP_087034265.1">
    <property type="nucleotide sequence ID" value="NZ_FJNE01000013.1"/>
</dbReference>
<accession>A0A143YZ99</accession>
<protein>
    <submittedName>
        <fullName evidence="1">Uncharacterized protein</fullName>
    </submittedName>
</protein>
<evidence type="ECO:0000313" key="2">
    <source>
        <dbReference type="Proteomes" id="UP000242754"/>
    </source>
</evidence>
<proteinExistence type="predicted"/>
<dbReference type="OrthoDB" id="2167881at2"/>
<dbReference type="STRING" id="140314.SAMN04488076_12327"/>
<dbReference type="Proteomes" id="UP000242754">
    <property type="component" value="Unassembled WGS sequence"/>
</dbReference>
<name>A0A143YZ99_9LACT</name>
<reference evidence="1 2" key="1">
    <citation type="submission" date="2016-02" db="EMBL/GenBank/DDBJ databases">
        <authorList>
            <person name="Wen L."/>
            <person name="He K."/>
            <person name="Yang H."/>
        </authorList>
    </citation>
    <scope>NUCLEOTIDE SEQUENCE [LARGE SCALE GENOMIC DNA]</scope>
    <source>
        <strain evidence="1">Trichococcus palustris</strain>
    </source>
</reference>
<sequence length="117" mass="13294">MQTLGLEEQRSQVLLDMQRLFASWDGTAENGMRVIAENKKYIDQFQALNAQGAMPALSSAENGTLLSIIKQQKCVVYVLRHEKADVLQQAKQLNLKNKIIDSYVMMRKPPIFLDRGI</sequence>
<keyword evidence="2" id="KW-1185">Reference proteome</keyword>
<evidence type="ECO:0000313" key="1">
    <source>
        <dbReference type="EMBL" id="CZR02639.1"/>
    </source>
</evidence>
<organism evidence="1 2">
    <name type="scientific">Trichococcus palustris</name>
    <dbReference type="NCBI Taxonomy" id="140314"/>
    <lineage>
        <taxon>Bacteria</taxon>
        <taxon>Bacillati</taxon>
        <taxon>Bacillota</taxon>
        <taxon>Bacilli</taxon>
        <taxon>Lactobacillales</taxon>
        <taxon>Carnobacteriaceae</taxon>
        <taxon>Trichococcus</taxon>
    </lineage>
</organism>
<dbReference type="AlphaFoldDB" id="A0A143YZ99"/>